<feature type="transmembrane region" description="Helical" evidence="17">
    <location>
        <begin position="149"/>
        <end position="166"/>
    </location>
</feature>
<keyword evidence="8 17" id="KW-0812">Transmembrane</keyword>
<dbReference type="PANTHER" id="PTHR14269:SF62">
    <property type="entry name" value="CDP-DIACYLGLYCEROL--GLYCEROL-3-PHOSPHATE 3-PHOSPHATIDYLTRANSFERASE 1, CHLOROPLASTIC"/>
    <property type="match status" value="1"/>
</dbReference>
<keyword evidence="19" id="KW-1185">Reference proteome</keyword>
<feature type="transmembrane region" description="Helical" evidence="17">
    <location>
        <begin position="94"/>
        <end position="120"/>
    </location>
</feature>
<evidence type="ECO:0000256" key="5">
    <source>
        <dbReference type="ARBA" id="ARBA00014944"/>
    </source>
</evidence>
<sequence>MLPLALFTAAFFFGILTVMKTADAISAVRIIFAPIFFLLYFVPLQTGMFLRVSAYLMLPLLICVEFTDFLDGFYARKQHAVSDFGKLFDPFADVFLHITTFFCCTFSGYMPLWILLFIVYRELGMLFLRLNALRYGITIGAKMGGKAKTVLYIAAGMFSLVLESVRRLGIYDSFLSDIFMRIGFVLYVLCLAASYVSFINYALSFYAGIKNTEKTAK</sequence>
<dbReference type="InterPro" id="IPR004570">
    <property type="entry name" value="Phosphatidylglycerol_P_synth"/>
</dbReference>
<evidence type="ECO:0000256" key="6">
    <source>
        <dbReference type="ARBA" id="ARBA00022516"/>
    </source>
</evidence>
<comment type="subcellular location">
    <subcellularLocation>
        <location evidence="1">Membrane</location>
        <topology evidence="1">Multi-pass membrane protein</topology>
    </subcellularLocation>
</comment>
<keyword evidence="12" id="KW-0594">Phospholipid biosynthesis</keyword>
<dbReference type="NCBIfam" id="TIGR00560">
    <property type="entry name" value="pgsA"/>
    <property type="match status" value="1"/>
</dbReference>
<proteinExistence type="inferred from homology"/>
<dbReference type="Gene3D" id="1.20.120.1760">
    <property type="match status" value="1"/>
</dbReference>
<protein>
    <recommendedName>
        <fullName evidence="5 15">CDP-diacylglycerol--glycerol-3-phosphate 3-phosphatidyltransferase</fullName>
        <ecNumber evidence="4 15">2.7.8.5</ecNumber>
    </recommendedName>
</protein>
<dbReference type="EMBL" id="AWVH01000042">
    <property type="protein sequence ID" value="ERJ91772.1"/>
    <property type="molecule type" value="Genomic_DNA"/>
</dbReference>
<keyword evidence="13" id="KW-1208">Phospholipid metabolism</keyword>
<evidence type="ECO:0000313" key="19">
    <source>
        <dbReference type="Proteomes" id="UP000016649"/>
    </source>
</evidence>
<evidence type="ECO:0000256" key="17">
    <source>
        <dbReference type="SAM" id="Phobius"/>
    </source>
</evidence>
<name>A0ABN0NWX1_TRELE</name>
<accession>A0ABN0NWX1</accession>
<dbReference type="InterPro" id="IPR043130">
    <property type="entry name" value="CDP-OH_PTrfase_TM_dom"/>
</dbReference>
<keyword evidence="6" id="KW-0444">Lipid biosynthesis</keyword>
<evidence type="ECO:0000256" key="10">
    <source>
        <dbReference type="ARBA" id="ARBA00023098"/>
    </source>
</evidence>
<dbReference type="InterPro" id="IPR050324">
    <property type="entry name" value="CDP-alcohol_PTase-I"/>
</dbReference>
<evidence type="ECO:0000256" key="9">
    <source>
        <dbReference type="ARBA" id="ARBA00022989"/>
    </source>
</evidence>
<evidence type="ECO:0000256" key="2">
    <source>
        <dbReference type="ARBA" id="ARBA00005042"/>
    </source>
</evidence>
<dbReference type="PROSITE" id="PS00379">
    <property type="entry name" value="CDP_ALCOHOL_P_TRANSF"/>
    <property type="match status" value="1"/>
</dbReference>
<gene>
    <name evidence="18" type="ORF">HMPREF9193_01932</name>
</gene>
<keyword evidence="9 17" id="KW-1133">Transmembrane helix</keyword>
<comment type="pathway">
    <text evidence="2">Phospholipid metabolism; phosphatidylglycerol biosynthesis; phosphatidylglycerol from CDP-diacylglycerol: step 1/2.</text>
</comment>
<evidence type="ECO:0000313" key="18">
    <source>
        <dbReference type="EMBL" id="ERJ91772.1"/>
    </source>
</evidence>
<evidence type="ECO:0000256" key="3">
    <source>
        <dbReference type="ARBA" id="ARBA00010441"/>
    </source>
</evidence>
<comment type="caution">
    <text evidence="18">The sequence shown here is derived from an EMBL/GenBank/DDBJ whole genome shotgun (WGS) entry which is preliminary data.</text>
</comment>
<evidence type="ECO:0000256" key="12">
    <source>
        <dbReference type="ARBA" id="ARBA00023209"/>
    </source>
</evidence>
<feature type="transmembrane region" description="Helical" evidence="17">
    <location>
        <begin position="31"/>
        <end position="50"/>
    </location>
</feature>
<feature type="transmembrane region" description="Helical" evidence="17">
    <location>
        <begin position="178"/>
        <end position="203"/>
    </location>
</feature>
<evidence type="ECO:0000256" key="14">
    <source>
        <dbReference type="ARBA" id="ARBA00048586"/>
    </source>
</evidence>
<evidence type="ECO:0000256" key="1">
    <source>
        <dbReference type="ARBA" id="ARBA00004141"/>
    </source>
</evidence>
<keyword evidence="7 16" id="KW-0808">Transferase</keyword>
<reference evidence="18 19" key="1">
    <citation type="submission" date="2013-08" db="EMBL/GenBank/DDBJ databases">
        <authorList>
            <person name="Weinstock G."/>
            <person name="Sodergren E."/>
            <person name="Wylie T."/>
            <person name="Fulton L."/>
            <person name="Fulton R."/>
            <person name="Fronick C."/>
            <person name="O'Laughlin M."/>
            <person name="Godfrey J."/>
            <person name="Miner T."/>
            <person name="Herter B."/>
            <person name="Appelbaum E."/>
            <person name="Cordes M."/>
            <person name="Lek S."/>
            <person name="Wollam A."/>
            <person name="Pepin K.H."/>
            <person name="Palsikar V.B."/>
            <person name="Mitreva M."/>
            <person name="Wilson R.K."/>
        </authorList>
    </citation>
    <scope>NUCLEOTIDE SEQUENCE [LARGE SCALE GENOMIC DNA]</scope>
    <source>
        <strain evidence="18 19">ATCC 700332</strain>
    </source>
</reference>
<evidence type="ECO:0000256" key="8">
    <source>
        <dbReference type="ARBA" id="ARBA00022692"/>
    </source>
</evidence>
<dbReference type="InterPro" id="IPR048254">
    <property type="entry name" value="CDP_ALCOHOL_P_TRANSF_CS"/>
</dbReference>
<evidence type="ECO:0000256" key="16">
    <source>
        <dbReference type="RuleBase" id="RU003750"/>
    </source>
</evidence>
<dbReference type="Pfam" id="PF01066">
    <property type="entry name" value="CDP-OH_P_transf"/>
    <property type="match status" value="1"/>
</dbReference>
<evidence type="ECO:0000256" key="13">
    <source>
        <dbReference type="ARBA" id="ARBA00023264"/>
    </source>
</evidence>
<keyword evidence="11 17" id="KW-0472">Membrane</keyword>
<evidence type="ECO:0000256" key="7">
    <source>
        <dbReference type="ARBA" id="ARBA00022679"/>
    </source>
</evidence>
<organism evidence="18 19">
    <name type="scientific">Treponema lecithinolyticum ATCC 700332</name>
    <dbReference type="NCBI Taxonomy" id="1321815"/>
    <lineage>
        <taxon>Bacteria</taxon>
        <taxon>Pseudomonadati</taxon>
        <taxon>Spirochaetota</taxon>
        <taxon>Spirochaetia</taxon>
        <taxon>Spirochaetales</taxon>
        <taxon>Treponemataceae</taxon>
        <taxon>Treponema</taxon>
    </lineage>
</organism>
<dbReference type="PANTHER" id="PTHR14269">
    <property type="entry name" value="CDP-DIACYLGLYCEROL--GLYCEROL-3-PHOSPHATE 3-PHOSPHATIDYLTRANSFERASE-RELATED"/>
    <property type="match status" value="1"/>
</dbReference>
<evidence type="ECO:0000256" key="11">
    <source>
        <dbReference type="ARBA" id="ARBA00023136"/>
    </source>
</evidence>
<evidence type="ECO:0000256" key="4">
    <source>
        <dbReference type="ARBA" id="ARBA00013170"/>
    </source>
</evidence>
<comment type="catalytic activity">
    <reaction evidence="14">
        <text>a CDP-1,2-diacyl-sn-glycerol + sn-glycerol 3-phosphate = a 1,2-diacyl-sn-glycero-3-phospho-(1'-sn-glycero-3'-phosphate) + CMP + H(+)</text>
        <dbReference type="Rhea" id="RHEA:12593"/>
        <dbReference type="ChEBI" id="CHEBI:15378"/>
        <dbReference type="ChEBI" id="CHEBI:57597"/>
        <dbReference type="ChEBI" id="CHEBI:58332"/>
        <dbReference type="ChEBI" id="CHEBI:60110"/>
        <dbReference type="ChEBI" id="CHEBI:60377"/>
        <dbReference type="EC" id="2.7.8.5"/>
    </reaction>
</comment>
<dbReference type="PIRSF" id="PIRSF000847">
    <property type="entry name" value="Phos_ph_gly_syn"/>
    <property type="match status" value="1"/>
</dbReference>
<dbReference type="EC" id="2.7.8.5" evidence="4 15"/>
<comment type="similarity">
    <text evidence="3 16">Belongs to the CDP-alcohol phosphatidyltransferase class-I family.</text>
</comment>
<keyword evidence="10" id="KW-0443">Lipid metabolism</keyword>
<dbReference type="Proteomes" id="UP000016649">
    <property type="component" value="Unassembled WGS sequence"/>
</dbReference>
<dbReference type="InterPro" id="IPR000462">
    <property type="entry name" value="CDP-OH_P_trans"/>
</dbReference>
<evidence type="ECO:0000256" key="15">
    <source>
        <dbReference type="NCBIfam" id="TIGR00560"/>
    </source>
</evidence>